<dbReference type="RefSeq" id="WP_358628338.1">
    <property type="nucleotide sequence ID" value="NZ_JBFACG010000004.1"/>
</dbReference>
<reference evidence="1 2" key="1">
    <citation type="submission" date="2024-11" db="EMBL/GenBank/DDBJ databases">
        <title>The Natural Products Discovery Center: Release of the First 8490 Sequenced Strains for Exploring Actinobacteria Biosynthetic Diversity.</title>
        <authorList>
            <person name="Kalkreuter E."/>
            <person name="Kautsar S.A."/>
            <person name="Yang D."/>
            <person name="Bader C.D."/>
            <person name="Teijaro C.N."/>
            <person name="Fluegel L."/>
            <person name="Davis C.M."/>
            <person name="Simpson J.R."/>
            <person name="Lauterbach L."/>
            <person name="Steele A.D."/>
            <person name="Gui C."/>
            <person name="Meng S."/>
            <person name="Li G."/>
            <person name="Viehrig K."/>
            <person name="Ye F."/>
            <person name="Su P."/>
            <person name="Kiefer A.F."/>
            <person name="Nichols A."/>
            <person name="Cepeda A.J."/>
            <person name="Yan W."/>
            <person name="Fan B."/>
            <person name="Jiang Y."/>
            <person name="Adhikari A."/>
            <person name="Zheng C.-J."/>
            <person name="Schuster L."/>
            <person name="Cowan T.M."/>
            <person name="Smanski M.J."/>
            <person name="Chevrette M.G."/>
            <person name="De Carvalho L.P.S."/>
            <person name="Shen B."/>
        </authorList>
    </citation>
    <scope>NUCLEOTIDE SEQUENCE [LARGE SCALE GENOMIC DNA]</scope>
    <source>
        <strain evidence="1 2">NPDC020863</strain>
    </source>
</reference>
<evidence type="ECO:0000313" key="1">
    <source>
        <dbReference type="EMBL" id="MFK4271688.1"/>
    </source>
</evidence>
<dbReference type="Proteomes" id="UP001620295">
    <property type="component" value="Unassembled WGS sequence"/>
</dbReference>
<dbReference type="EMBL" id="JBJDQH010000019">
    <property type="protein sequence ID" value="MFK4271688.1"/>
    <property type="molecule type" value="Genomic_DNA"/>
</dbReference>
<gene>
    <name evidence="1" type="ORF">ACI2L5_43290</name>
</gene>
<dbReference type="Gene3D" id="3.30.429.10">
    <property type="entry name" value="Macrophage Migration Inhibitory Factor"/>
    <property type="match status" value="2"/>
</dbReference>
<accession>A0ABW8M0I0</accession>
<organism evidence="1 2">
    <name type="scientific">Streptomyces milbemycinicus</name>
    <dbReference type="NCBI Taxonomy" id="476552"/>
    <lineage>
        <taxon>Bacteria</taxon>
        <taxon>Bacillati</taxon>
        <taxon>Actinomycetota</taxon>
        <taxon>Actinomycetes</taxon>
        <taxon>Kitasatosporales</taxon>
        <taxon>Streptomycetaceae</taxon>
        <taxon>Streptomyces</taxon>
    </lineage>
</organism>
<evidence type="ECO:0000313" key="2">
    <source>
        <dbReference type="Proteomes" id="UP001620295"/>
    </source>
</evidence>
<comment type="caution">
    <text evidence="1">The sequence shown here is derived from an EMBL/GenBank/DDBJ whole genome shotgun (WGS) entry which is preliminary data.</text>
</comment>
<sequence>MPHFTVQIREEELDGKTEPKLIRALADAVGAVYGERLRSVAAVDLFGVPRGRHGIGGVPTEENAPVVTLNIREGALNHPEFENAPARLIASITDAVVTVFGESVREQVTVGIVGVPAGRSGAGGEVV</sequence>
<keyword evidence="2" id="KW-1185">Reference proteome</keyword>
<name>A0ABW8M0I0_9ACTN</name>
<dbReference type="InterPro" id="IPR014347">
    <property type="entry name" value="Tautomerase/MIF_sf"/>
</dbReference>
<proteinExistence type="predicted"/>
<evidence type="ECO:0008006" key="3">
    <source>
        <dbReference type="Google" id="ProtNLM"/>
    </source>
</evidence>
<protein>
    <recommendedName>
        <fullName evidence="3">4-oxalocrotonate tautomerase domain-containing protein</fullName>
    </recommendedName>
</protein>